<dbReference type="PROSITE" id="PS51375">
    <property type="entry name" value="PPR"/>
    <property type="match status" value="1"/>
</dbReference>
<dbReference type="Pfam" id="PF13812">
    <property type="entry name" value="PPR_3"/>
    <property type="match status" value="1"/>
</dbReference>
<keyword evidence="1" id="KW-0677">Repeat</keyword>
<dbReference type="InterPro" id="IPR002885">
    <property type="entry name" value="PPR_rpt"/>
</dbReference>
<dbReference type="InterPro" id="IPR011990">
    <property type="entry name" value="TPR-like_helical_dom_sf"/>
</dbReference>
<feature type="non-terminal residue" evidence="3">
    <location>
        <position position="1"/>
    </location>
</feature>
<evidence type="ECO:0008006" key="5">
    <source>
        <dbReference type="Google" id="ProtNLM"/>
    </source>
</evidence>
<proteinExistence type="predicted"/>
<organism evidence="3 4">
    <name type="scientific">Durusdinium trenchii</name>
    <dbReference type="NCBI Taxonomy" id="1381693"/>
    <lineage>
        <taxon>Eukaryota</taxon>
        <taxon>Sar</taxon>
        <taxon>Alveolata</taxon>
        <taxon>Dinophyceae</taxon>
        <taxon>Suessiales</taxon>
        <taxon>Symbiodiniaceae</taxon>
        <taxon>Durusdinium</taxon>
    </lineage>
</organism>
<evidence type="ECO:0000313" key="4">
    <source>
        <dbReference type="Proteomes" id="UP001642484"/>
    </source>
</evidence>
<reference evidence="3 4" key="1">
    <citation type="submission" date="2024-02" db="EMBL/GenBank/DDBJ databases">
        <authorList>
            <person name="Chen Y."/>
            <person name="Shah S."/>
            <person name="Dougan E. K."/>
            <person name="Thang M."/>
            <person name="Chan C."/>
        </authorList>
    </citation>
    <scope>NUCLEOTIDE SEQUENCE [LARGE SCALE GENOMIC DNA]</scope>
</reference>
<gene>
    <name evidence="3" type="ORF">CCMP2556_LOCUS32550</name>
</gene>
<sequence length="495" mass="53735">NCIAIGACEEASQWLLALRLFSSKSNEFCFHATMSAAGAAKRWETSLSLLQGMAESVLVPSTVSFNTAMNSLSGGDLWRVSLSFFRDMQRMRLVADAISLNSASFALELAGHWPLGFALLSSLEAADRESEMILKAGPWDHSLAKLEQMVRFRMKLDIVSCNSIISRLSRVGNSLALKLLARLPQLHLKPDLYSVNAAMAFAEWTKALDLLAALSTQLLEADAVSYSTGISACGRALRYNPAQQLLQEAVKSNLANQVVYNAAISACGGRWEQALALLWQTPMDEISFNAAIDACEQGGQWQVALQLLFAARDAGMSSAIGANSALSAMEKCGQLLPALHLLQQLCEEGLANEISFNCAIAACEKTKDWQMAFQLLQDMQMADLSADEISFRAAMSACPSSEWFQVLLLLDTMRQTNIQTSTISFNAALNTLSTAPTAAISGLQLLQRMMKQVDPDAGSYKAAATCCERGGYALQSLPIFEQLNSCVSSRLKEIF</sequence>
<dbReference type="Proteomes" id="UP001642484">
    <property type="component" value="Unassembled WGS sequence"/>
</dbReference>
<dbReference type="PANTHER" id="PTHR47447:SF17">
    <property type="entry name" value="OS12G0638900 PROTEIN"/>
    <property type="match status" value="1"/>
</dbReference>
<dbReference type="Gene3D" id="1.25.40.10">
    <property type="entry name" value="Tetratricopeptide repeat domain"/>
    <property type="match status" value="4"/>
</dbReference>
<protein>
    <recommendedName>
        <fullName evidence="5">Pentatricopeptide repeat-containing protein, chloroplastic</fullName>
    </recommendedName>
</protein>
<accession>A0ABP0NSX9</accession>
<comment type="caution">
    <text evidence="3">The sequence shown here is derived from an EMBL/GenBank/DDBJ whole genome shotgun (WGS) entry which is preliminary data.</text>
</comment>
<dbReference type="EMBL" id="CAXAMN010022084">
    <property type="protein sequence ID" value="CAK9066292.1"/>
    <property type="molecule type" value="Genomic_DNA"/>
</dbReference>
<evidence type="ECO:0000256" key="2">
    <source>
        <dbReference type="PROSITE-ProRule" id="PRU00708"/>
    </source>
</evidence>
<feature type="repeat" description="PPR" evidence="2">
    <location>
        <begin position="352"/>
        <end position="386"/>
    </location>
</feature>
<keyword evidence="4" id="KW-1185">Reference proteome</keyword>
<dbReference type="PANTHER" id="PTHR47447">
    <property type="entry name" value="OS03G0856100 PROTEIN"/>
    <property type="match status" value="1"/>
</dbReference>
<name>A0ABP0NSX9_9DINO</name>
<dbReference type="NCBIfam" id="TIGR00756">
    <property type="entry name" value="PPR"/>
    <property type="match status" value="1"/>
</dbReference>
<dbReference type="Pfam" id="PF01535">
    <property type="entry name" value="PPR"/>
    <property type="match status" value="1"/>
</dbReference>
<evidence type="ECO:0000256" key="1">
    <source>
        <dbReference type="ARBA" id="ARBA00022737"/>
    </source>
</evidence>
<evidence type="ECO:0000313" key="3">
    <source>
        <dbReference type="EMBL" id="CAK9066292.1"/>
    </source>
</evidence>